<dbReference type="RefSeq" id="WP_040041553.1">
    <property type="nucleotide sequence ID" value="NZ_JWJG01000028.1"/>
</dbReference>
<dbReference type="OrthoDB" id="9873744at2"/>
<reference evidence="2 3" key="1">
    <citation type="submission" date="2014-12" db="EMBL/GenBank/DDBJ databases">
        <title>Denitrispirillum autotrophicum gen. nov., sp. nov., Denitrifying, Facultatively Autotrophic Bacteria Isolated from Rice Paddy Soil.</title>
        <authorList>
            <person name="Ishii S."/>
            <person name="Ashida N."/>
            <person name="Ohno H."/>
            <person name="Otsuka S."/>
            <person name="Yokota A."/>
            <person name="Senoo K."/>
        </authorList>
    </citation>
    <scope>NUCLEOTIDE SEQUENCE [LARGE SCALE GENOMIC DNA]</scope>
    <source>
        <strain evidence="2 3">TSA66</strain>
    </source>
</reference>
<comment type="caution">
    <text evidence="2">The sequence shown here is derived from an EMBL/GenBank/DDBJ whole genome shotgun (WGS) entry which is preliminary data.</text>
</comment>
<dbReference type="InterPro" id="IPR006121">
    <property type="entry name" value="HMA_dom"/>
</dbReference>
<dbReference type="Proteomes" id="UP000031572">
    <property type="component" value="Unassembled WGS sequence"/>
</dbReference>
<feature type="domain" description="HMA" evidence="1">
    <location>
        <begin position="3"/>
        <end position="69"/>
    </location>
</feature>
<organism evidence="2 3">
    <name type="scientific">Noviherbaspirillum autotrophicum</name>
    <dbReference type="NCBI Taxonomy" id="709839"/>
    <lineage>
        <taxon>Bacteria</taxon>
        <taxon>Pseudomonadati</taxon>
        <taxon>Pseudomonadota</taxon>
        <taxon>Betaproteobacteria</taxon>
        <taxon>Burkholderiales</taxon>
        <taxon>Oxalobacteraceae</taxon>
        <taxon>Noviherbaspirillum</taxon>
    </lineage>
</organism>
<sequence>MMQSEVFQFKTATTEESLANAVRVLSAVEGVSAVTPSLLRNELSVQFNPDRASKQSLRAVLANAGYAIVAANPSGGCGGGGGGCSCS</sequence>
<keyword evidence="3" id="KW-1185">Reference proteome</keyword>
<dbReference type="PROSITE" id="PS50846">
    <property type="entry name" value="HMA_2"/>
    <property type="match status" value="1"/>
</dbReference>
<dbReference type="Gene3D" id="3.30.70.100">
    <property type="match status" value="1"/>
</dbReference>
<dbReference type="GO" id="GO:0046872">
    <property type="term" value="F:metal ion binding"/>
    <property type="evidence" value="ECO:0007669"/>
    <property type="project" value="InterPro"/>
</dbReference>
<evidence type="ECO:0000259" key="1">
    <source>
        <dbReference type="PROSITE" id="PS50846"/>
    </source>
</evidence>
<name>A0A0C1YQQ5_9BURK</name>
<proteinExistence type="predicted"/>
<evidence type="ECO:0000313" key="2">
    <source>
        <dbReference type="EMBL" id="KIF82922.1"/>
    </source>
</evidence>
<dbReference type="SUPFAM" id="SSF55008">
    <property type="entry name" value="HMA, heavy metal-associated domain"/>
    <property type="match status" value="1"/>
</dbReference>
<evidence type="ECO:0000313" key="3">
    <source>
        <dbReference type="Proteomes" id="UP000031572"/>
    </source>
</evidence>
<dbReference type="InterPro" id="IPR036163">
    <property type="entry name" value="HMA_dom_sf"/>
</dbReference>
<protein>
    <recommendedName>
        <fullName evidence="1">HMA domain-containing protein</fullName>
    </recommendedName>
</protein>
<dbReference type="EMBL" id="JWJG01000028">
    <property type="protein sequence ID" value="KIF82922.1"/>
    <property type="molecule type" value="Genomic_DNA"/>
</dbReference>
<accession>A0A0C1YQQ5</accession>
<dbReference type="AlphaFoldDB" id="A0A0C1YQQ5"/>
<gene>
    <name evidence="2" type="ORF">TSA66_22215</name>
</gene>